<dbReference type="SUPFAM" id="SSF48208">
    <property type="entry name" value="Six-hairpin glycosidases"/>
    <property type="match status" value="1"/>
</dbReference>
<dbReference type="InterPro" id="IPR008928">
    <property type="entry name" value="6-hairpin_glycosidase_sf"/>
</dbReference>
<accession>A0ABR7V3M3</accession>
<proteinExistence type="predicted"/>
<evidence type="ECO:0000259" key="3">
    <source>
        <dbReference type="Pfam" id="PF17167"/>
    </source>
</evidence>
<dbReference type="InterPro" id="IPR033432">
    <property type="entry name" value="GH94_catalytic"/>
</dbReference>
<protein>
    <recommendedName>
        <fullName evidence="3">Glycosyl hydrolase 94 catalytic domain-containing protein</fullName>
    </recommendedName>
</protein>
<dbReference type="RefSeq" id="WP_188244861.1">
    <property type="nucleotide sequence ID" value="NZ_JABTCF010000012.1"/>
</dbReference>
<comment type="caution">
    <text evidence="4">The sequence shown here is derived from an EMBL/GenBank/DDBJ whole genome shotgun (WGS) entry which is preliminary data.</text>
</comment>
<organism evidence="4 5">
    <name type="scientific">Maribacter aquimaris</name>
    <dbReference type="NCBI Taxonomy" id="2737171"/>
    <lineage>
        <taxon>Bacteria</taxon>
        <taxon>Pseudomonadati</taxon>
        <taxon>Bacteroidota</taxon>
        <taxon>Flavobacteriia</taxon>
        <taxon>Flavobacteriales</taxon>
        <taxon>Flavobacteriaceae</taxon>
        <taxon>Maribacter</taxon>
    </lineage>
</organism>
<evidence type="ECO:0000313" key="4">
    <source>
        <dbReference type="EMBL" id="MBD0779408.1"/>
    </source>
</evidence>
<feature type="domain" description="Glycosyl hydrolase 94 catalytic" evidence="3">
    <location>
        <begin position="44"/>
        <end position="338"/>
    </location>
</feature>
<evidence type="ECO:0000256" key="1">
    <source>
        <dbReference type="ARBA" id="ARBA00022676"/>
    </source>
</evidence>
<gene>
    <name evidence="4" type="ORF">HPE56_16535</name>
</gene>
<keyword evidence="2" id="KW-0808">Transferase</keyword>
<dbReference type="InterPro" id="IPR012341">
    <property type="entry name" value="6hp_glycosidase-like_sf"/>
</dbReference>
<evidence type="ECO:0000313" key="5">
    <source>
        <dbReference type="Proteomes" id="UP001166021"/>
    </source>
</evidence>
<dbReference type="Proteomes" id="UP001166021">
    <property type="component" value="Unassembled WGS sequence"/>
</dbReference>
<name>A0ABR7V3M3_9FLAO</name>
<keyword evidence="1" id="KW-0328">Glycosyltransferase</keyword>
<keyword evidence="5" id="KW-1185">Reference proteome</keyword>
<evidence type="ECO:0000256" key="2">
    <source>
        <dbReference type="ARBA" id="ARBA00022679"/>
    </source>
</evidence>
<dbReference type="Pfam" id="PF17167">
    <property type="entry name" value="Glyco_hydro_94"/>
    <property type="match status" value="1"/>
</dbReference>
<sequence length="430" mass="49011">MRKMLAFVLSLVVLGCKAPKENKELAQKVLSNQQFDAVKKKALAVIETGFNAGDGYREVWIRDYNTFIELSAEVYPPEELKENLLVFFRMQGDDGNIIDGFTPAEAITKEETDFSYFELEPRYAGHKNTVETDQETSLIQAVYKYVKTTGDRTILDAKIGDKTVAERMAWAIQFLMDKRFSKEYGLIWGATTADWGDVQPEHGWGVDIDGNTHRAIDIYDNAMLIIALDNMLELLPDLTDQWLPIRRQLAKNAKNHLWDGKAQKFIPHIYLDGSPFPEDFNENEIYYFGGTAVAIEAGLLSREEIKVSIDEMVSRVKQAGAGSIGLTLYPPYPEGYFENQIMNPEYSYQNGGDWTWFGARMIQQLVKYGFVEDAYQQLLPMTDRVIKNDGFYEWYTVDNKPEGSGTFRGSAGVLYTAILNFEEWANSHIE</sequence>
<dbReference type="Gene3D" id="1.50.10.10">
    <property type="match status" value="1"/>
</dbReference>
<reference evidence="4" key="1">
    <citation type="submission" date="2020-05" db="EMBL/GenBank/DDBJ databases">
        <title>The draft genome sequence of Maribacter sp. ANRC-HE7.</title>
        <authorList>
            <person name="Mu L."/>
        </authorList>
    </citation>
    <scope>NUCLEOTIDE SEQUENCE</scope>
    <source>
        <strain evidence="4">ANRC-HE7</strain>
    </source>
</reference>
<dbReference type="EMBL" id="JABTCF010000012">
    <property type="protein sequence ID" value="MBD0779408.1"/>
    <property type="molecule type" value="Genomic_DNA"/>
</dbReference>
<dbReference type="PROSITE" id="PS51257">
    <property type="entry name" value="PROKAR_LIPOPROTEIN"/>
    <property type="match status" value="1"/>
</dbReference>